<dbReference type="PANTHER" id="PTHR34069">
    <property type="entry name" value="3-OXOACYL-[ACYL-CARRIER-PROTEIN] SYNTHASE 3"/>
    <property type="match status" value="1"/>
</dbReference>
<keyword evidence="4" id="KW-0444">Lipid biosynthesis</keyword>
<evidence type="ECO:0000256" key="4">
    <source>
        <dbReference type="ARBA" id="ARBA00022516"/>
    </source>
</evidence>
<feature type="domain" description="Beta-ketoacyl-[acyl-carrier-protein] synthase III C-terminal" evidence="10">
    <location>
        <begin position="234"/>
        <end position="323"/>
    </location>
</feature>
<dbReference type="PANTHER" id="PTHR34069:SF2">
    <property type="entry name" value="BETA-KETOACYL-[ACYL-CARRIER-PROTEIN] SYNTHASE III"/>
    <property type="match status" value="1"/>
</dbReference>
<keyword evidence="6" id="KW-0276">Fatty acid metabolism</keyword>
<dbReference type="GO" id="GO:0004315">
    <property type="term" value="F:3-oxoacyl-[acyl-carrier-protein] synthase activity"/>
    <property type="evidence" value="ECO:0007669"/>
    <property type="project" value="InterPro"/>
</dbReference>
<dbReference type="GO" id="GO:0044550">
    <property type="term" value="P:secondary metabolite biosynthetic process"/>
    <property type="evidence" value="ECO:0007669"/>
    <property type="project" value="TreeGrafter"/>
</dbReference>
<name>A0A3B1D9U7_9ZZZZ</name>
<dbReference type="CDD" id="cd00830">
    <property type="entry name" value="KAS_III"/>
    <property type="match status" value="1"/>
</dbReference>
<gene>
    <name evidence="12" type="ORF">MNBD_NITROSPIRAE01-2027</name>
</gene>
<evidence type="ECO:0000259" key="11">
    <source>
        <dbReference type="Pfam" id="PF08545"/>
    </source>
</evidence>
<comment type="similarity">
    <text evidence="2">Belongs to the thiolase-like superfamily. FabH family.</text>
</comment>
<evidence type="ECO:0000313" key="12">
    <source>
        <dbReference type="EMBL" id="VAX33603.1"/>
    </source>
</evidence>
<dbReference type="NCBIfam" id="NF006829">
    <property type="entry name" value="PRK09352.1"/>
    <property type="match status" value="1"/>
</dbReference>
<dbReference type="Pfam" id="PF08545">
    <property type="entry name" value="ACP_syn_III"/>
    <property type="match status" value="1"/>
</dbReference>
<dbReference type="EMBL" id="UOGF01000116">
    <property type="protein sequence ID" value="VAX33603.1"/>
    <property type="molecule type" value="Genomic_DNA"/>
</dbReference>
<evidence type="ECO:0000256" key="6">
    <source>
        <dbReference type="ARBA" id="ARBA00022832"/>
    </source>
</evidence>
<evidence type="ECO:0000256" key="3">
    <source>
        <dbReference type="ARBA" id="ARBA00022490"/>
    </source>
</evidence>
<dbReference type="InterPro" id="IPR013751">
    <property type="entry name" value="ACP_syn_III_N"/>
</dbReference>
<dbReference type="SUPFAM" id="SSF53901">
    <property type="entry name" value="Thiolase-like"/>
    <property type="match status" value="1"/>
</dbReference>
<keyword evidence="7" id="KW-0443">Lipid metabolism</keyword>
<evidence type="ECO:0000256" key="5">
    <source>
        <dbReference type="ARBA" id="ARBA00022679"/>
    </source>
</evidence>
<organism evidence="12">
    <name type="scientific">hydrothermal vent metagenome</name>
    <dbReference type="NCBI Taxonomy" id="652676"/>
    <lineage>
        <taxon>unclassified sequences</taxon>
        <taxon>metagenomes</taxon>
        <taxon>ecological metagenomes</taxon>
    </lineage>
</organism>
<evidence type="ECO:0000256" key="8">
    <source>
        <dbReference type="ARBA" id="ARBA00023160"/>
    </source>
</evidence>
<keyword evidence="8" id="KW-0275">Fatty acid biosynthesis</keyword>
<dbReference type="Gene3D" id="3.40.47.10">
    <property type="match status" value="1"/>
</dbReference>
<dbReference type="AlphaFoldDB" id="A0A3B1D9U7"/>
<dbReference type="EC" id="2.3.1.180" evidence="12"/>
<accession>A0A3B1D9U7</accession>
<keyword evidence="9 12" id="KW-0012">Acyltransferase</keyword>
<dbReference type="InterPro" id="IPR013747">
    <property type="entry name" value="ACP_syn_III_C"/>
</dbReference>
<dbReference type="Pfam" id="PF08541">
    <property type="entry name" value="ACP_syn_III_C"/>
    <property type="match status" value="1"/>
</dbReference>
<sequence>MSSEIIGTGRALPQRVVTNDALAKQFNLSASEIFRKTGIQNRYWAEPSEKPSTLAVVAAKNALEAAGCHARDIDLILVSTTTPDMYFPSTACLVQRDLKARSIPAFDINASCSGFLYALSLADQYIKNGRAKTVLVIATDLKSRFINPKDQTTAILFGDGAGAVVLRRGVSGIQKITLGADGAFQQLIDLPGGGARLPITLQSLKEERHYMQMQGKRLFRIAVRKMESTLTQFLSEASLSFDEIDFYLFHQANLRILEALFKRISLPRHKTEITLSQFGNTSSSTIPIALDVAVRAGKLKKGDRVVFSAFGGGVTWGNVLLNW</sequence>
<dbReference type="InterPro" id="IPR016039">
    <property type="entry name" value="Thiolase-like"/>
</dbReference>
<evidence type="ECO:0000256" key="9">
    <source>
        <dbReference type="ARBA" id="ARBA00023315"/>
    </source>
</evidence>
<keyword evidence="3" id="KW-0963">Cytoplasm</keyword>
<keyword evidence="5 12" id="KW-0808">Transferase</keyword>
<dbReference type="HAMAP" id="MF_01815">
    <property type="entry name" value="FabH"/>
    <property type="match status" value="1"/>
</dbReference>
<evidence type="ECO:0000256" key="1">
    <source>
        <dbReference type="ARBA" id="ARBA00005189"/>
    </source>
</evidence>
<proteinExistence type="inferred from homology"/>
<dbReference type="GO" id="GO:0006633">
    <property type="term" value="P:fatty acid biosynthetic process"/>
    <property type="evidence" value="ECO:0007669"/>
    <property type="project" value="UniProtKB-KW"/>
</dbReference>
<evidence type="ECO:0000256" key="2">
    <source>
        <dbReference type="ARBA" id="ARBA00008642"/>
    </source>
</evidence>
<dbReference type="InterPro" id="IPR004655">
    <property type="entry name" value="FabH"/>
</dbReference>
<protein>
    <submittedName>
        <fullName evidence="12">3-oxoacyl-[acyl-carrier-protein] synthase, KASIII</fullName>
        <ecNumber evidence="12">2.3.1.180</ecNumber>
    </submittedName>
</protein>
<feature type="domain" description="Beta-ketoacyl-[acyl-carrier-protein] synthase III N-terminal" evidence="11">
    <location>
        <begin position="106"/>
        <end position="182"/>
    </location>
</feature>
<comment type="pathway">
    <text evidence="1">Lipid metabolism.</text>
</comment>
<evidence type="ECO:0000256" key="7">
    <source>
        <dbReference type="ARBA" id="ARBA00023098"/>
    </source>
</evidence>
<dbReference type="NCBIfam" id="TIGR00747">
    <property type="entry name" value="fabH"/>
    <property type="match status" value="1"/>
</dbReference>
<reference evidence="12" key="1">
    <citation type="submission" date="2018-06" db="EMBL/GenBank/DDBJ databases">
        <authorList>
            <person name="Zhirakovskaya E."/>
        </authorList>
    </citation>
    <scope>NUCLEOTIDE SEQUENCE</scope>
</reference>
<dbReference type="GO" id="GO:0033818">
    <property type="term" value="F:beta-ketoacyl-acyl-carrier-protein synthase III activity"/>
    <property type="evidence" value="ECO:0007669"/>
    <property type="project" value="UniProtKB-EC"/>
</dbReference>
<evidence type="ECO:0000259" key="10">
    <source>
        <dbReference type="Pfam" id="PF08541"/>
    </source>
</evidence>